<gene>
    <name evidence="1" type="ORF">HER27_009540</name>
</gene>
<sequence length="493" mass="55488">MGDDTHLTKEESAAVTDAFLNAFLDLYPIAAQKAKRALTNVHNYPNMSIRDNGLPYFTSVWRNNARPDYEYALSGGSLLSPTLGALDERNNLEPVKNLGKILWDIPAFRKRLGEENIWYAEYEATKLIEQALLRYFNCYGVSDELDTDRGFIVVRPFLFAITADRLPLALVVPILMHSFETDHYRLTDDSYVFKMRKPFQLARSVSGDSTGGVSRSVASSATHAFVSMNWNIRAQASSGLARSLTDASEPAFGEIDSFFAALRLATNAVAGYAQILQVPRGWGVSYRWDLPAMYVSEHRRYPMFYDRAYSQNDALRSVPKELMSDIRETYHQVLASKSNKMQLALRRLNACVTRDDDIDAILDAIIGIELLLGDGNDSLNFKLRMRVAGLSKLTGGRFPPENSYKEMGKLYETRSAIVHGSSRGKKSKDVEADRKTVYASQRDLATRYLRMVIKTLLEHPQYLDPSLIDKKLLISFETADEAPAQKDIPGLET</sequence>
<evidence type="ECO:0000313" key="2">
    <source>
        <dbReference type="Proteomes" id="UP000540266"/>
    </source>
</evidence>
<accession>A0A7X6F163</accession>
<evidence type="ECO:0000313" key="1">
    <source>
        <dbReference type="EMBL" id="QPK10760.1"/>
    </source>
</evidence>
<dbReference type="EMBL" id="CP064931">
    <property type="protein sequence ID" value="QPK10760.1"/>
    <property type="molecule type" value="Genomic_DNA"/>
</dbReference>
<dbReference type="RefSeq" id="WP_167860683.1">
    <property type="nucleotide sequence ID" value="NZ_CP064931.1"/>
</dbReference>
<name>A0A7X6F163_9HYPH</name>
<protein>
    <submittedName>
        <fullName evidence="1">Uncharacterized protein</fullName>
    </submittedName>
</protein>
<reference evidence="1 2" key="1">
    <citation type="submission" date="2020-11" db="EMBL/GenBank/DDBJ databases">
        <title>Indigenous Rhizobia Nodulating Common beans in Western Kenya.</title>
        <authorList>
            <person name="Wekesa C.S."/>
            <person name="Oelmueller R."/>
            <person name="Furch A.C."/>
        </authorList>
    </citation>
    <scope>NUCLEOTIDE SEQUENCE [LARGE SCALE GENOMIC DNA]</scope>
    <source>
        <strain evidence="2">BS3</strain>
    </source>
</reference>
<organism evidence="1 2">
    <name type="scientific">Rhizobium phaseoli</name>
    <dbReference type="NCBI Taxonomy" id="396"/>
    <lineage>
        <taxon>Bacteria</taxon>
        <taxon>Pseudomonadati</taxon>
        <taxon>Pseudomonadota</taxon>
        <taxon>Alphaproteobacteria</taxon>
        <taxon>Hyphomicrobiales</taxon>
        <taxon>Rhizobiaceae</taxon>
        <taxon>Rhizobium/Agrobacterium group</taxon>
        <taxon>Rhizobium</taxon>
    </lineage>
</organism>
<dbReference type="Proteomes" id="UP000540266">
    <property type="component" value="Chromosome"/>
</dbReference>
<dbReference type="AlphaFoldDB" id="A0A7X6F163"/>
<proteinExistence type="predicted"/>